<sequence length="888" mass="99886">MENRDTVIMAGAKVLENGKSHEVVNRRMWSRAREVLLAVLDVIEEAEKKQARDPEVKLWFEGVKDICYELTDVSEEFELVQQAKKLRFVGLRLLQHLKGRRKMKSILREFEALREEVGKLKLGSSSELPVPVNLHAPITPSNISGKELILGREAVIQDVISKLTDRHVYHPCISLVGESGIGKTAIARHVYESVRGKFHFATWVTVSKQFNVKRIVKSMLKGSGHEPVAAEMELLEAEIQNLTVDARCLIVLDDVFHLDPNRWFHLLSVLGPCSSMFLITTQMERVAELAESTIVFMRSLLDEDCWSIIKHHAFGDLKNESPVEWIFGQVGREIAKKCQGKPAVAKSVGNMLRGRSYEEWHQVLQIDRQWRDLRSSSMWNFSLMPPALRQCLLYCSIFPKNYSIQEDKLIKLWMAQGFIASDEDMMEIEGRKYVKQLRDCSAFQDGDGGLIMDEGMTDFIQDLAQNECRIMFLNEGTTAEEAGENRALTKPPHYRHCTLCLEDQTTFPDSIANAEKLHTLMVLSESSDIDSTNLASLLSRMKRIRALDLSSCTIQQLPLKAAELLHLRYLNLSFNHELKKLPSAISNLLNLQTLNLNGCNSLRKLPKSIGKLIKLRHLEILWTTSLSYLPKGIATLTLLRTLNRFFGSSGGASRSKACSLGDLENLNNIQEWITIDGLGGETEISEAKRAGLKNKKNLFGLELWFSIAGSEGNHQILLDNLKAPSQLQSLGIFHYGGSSFPNWIIELNGLKQLLLANCSECNVLPPLGKLPCLESLEIKNMPKVEMVGSEFLGIGLNHDDAGNEGSSSAIAFPRLQKLHFITLGRWKGWTGINGNGGDEKVMPLLSSLSVVNCESLRSLPDYIKKKENLKPVIEGCSRLPRPRRSKNR</sequence>
<dbReference type="GO" id="GO:0043531">
    <property type="term" value="F:ADP binding"/>
    <property type="evidence" value="ECO:0007669"/>
    <property type="project" value="InterPro"/>
</dbReference>
<dbReference type="Pfam" id="PF00931">
    <property type="entry name" value="NB-ARC"/>
    <property type="match status" value="1"/>
</dbReference>
<evidence type="ECO:0000256" key="3">
    <source>
        <dbReference type="ARBA" id="ARBA00022821"/>
    </source>
</evidence>
<dbReference type="GO" id="GO:0051707">
    <property type="term" value="P:response to other organism"/>
    <property type="evidence" value="ECO:0007669"/>
    <property type="project" value="UniProtKB-ARBA"/>
</dbReference>
<dbReference type="InterPro" id="IPR042197">
    <property type="entry name" value="Apaf_helical"/>
</dbReference>
<dbReference type="SUPFAM" id="SSF52058">
    <property type="entry name" value="L domain-like"/>
    <property type="match status" value="1"/>
</dbReference>
<keyword evidence="5" id="KW-1185">Reference proteome</keyword>
<dbReference type="InterPro" id="IPR032675">
    <property type="entry name" value="LRR_dom_sf"/>
</dbReference>
<keyword evidence="1" id="KW-0677">Repeat</keyword>
<dbReference type="GO" id="GO:0005524">
    <property type="term" value="F:ATP binding"/>
    <property type="evidence" value="ECO:0007669"/>
    <property type="project" value="UniProtKB-KW"/>
</dbReference>
<dbReference type="AlphaFoldDB" id="A0A6P5N2C9"/>
<dbReference type="InterPro" id="IPR002182">
    <property type="entry name" value="NB-ARC"/>
</dbReference>
<gene>
    <name evidence="6" type="primary">LOC107475532</name>
</gene>
<keyword evidence="3" id="KW-0611">Plant defense</keyword>
<dbReference type="InterPro" id="IPR041118">
    <property type="entry name" value="Rx_N"/>
</dbReference>
<dbReference type="Pfam" id="PF23598">
    <property type="entry name" value="LRR_14"/>
    <property type="match status" value="1"/>
</dbReference>
<evidence type="ECO:0000256" key="2">
    <source>
        <dbReference type="ARBA" id="ARBA00022741"/>
    </source>
</evidence>
<dbReference type="GO" id="GO:0006952">
    <property type="term" value="P:defense response"/>
    <property type="evidence" value="ECO:0007669"/>
    <property type="project" value="UniProtKB-KW"/>
</dbReference>
<dbReference type="PANTHER" id="PTHR36766">
    <property type="entry name" value="PLANT BROAD-SPECTRUM MILDEW RESISTANCE PROTEIN RPW8"/>
    <property type="match status" value="1"/>
</dbReference>
<evidence type="ECO:0000256" key="4">
    <source>
        <dbReference type="ARBA" id="ARBA00022840"/>
    </source>
</evidence>
<reference evidence="6" key="2">
    <citation type="submission" date="2025-08" db="UniProtKB">
        <authorList>
            <consortium name="RefSeq"/>
        </authorList>
    </citation>
    <scope>IDENTIFICATION</scope>
    <source>
        <tissue evidence="6">Whole plant</tissue>
    </source>
</reference>
<evidence type="ECO:0000313" key="5">
    <source>
        <dbReference type="Proteomes" id="UP000515211"/>
    </source>
</evidence>
<dbReference type="InterPro" id="IPR058922">
    <property type="entry name" value="WHD_DRP"/>
</dbReference>
<dbReference type="Gene3D" id="1.10.8.430">
    <property type="entry name" value="Helical domain of apoptotic protease-activating factors"/>
    <property type="match status" value="1"/>
</dbReference>
<dbReference type="SUPFAM" id="SSF52540">
    <property type="entry name" value="P-loop containing nucleoside triphosphate hydrolases"/>
    <property type="match status" value="1"/>
</dbReference>
<keyword evidence="2" id="KW-0547">Nucleotide-binding</keyword>
<dbReference type="InterPro" id="IPR027417">
    <property type="entry name" value="P-loop_NTPase"/>
</dbReference>
<dbReference type="SMART" id="SM00382">
    <property type="entry name" value="AAA"/>
    <property type="match status" value="1"/>
</dbReference>
<dbReference type="Pfam" id="PF18052">
    <property type="entry name" value="Rx_N"/>
    <property type="match status" value="1"/>
</dbReference>
<dbReference type="Pfam" id="PF23559">
    <property type="entry name" value="WHD_DRP"/>
    <property type="match status" value="1"/>
</dbReference>
<dbReference type="InterPro" id="IPR055414">
    <property type="entry name" value="LRR_R13L4/SHOC2-like"/>
</dbReference>
<keyword evidence="4" id="KW-0067">ATP-binding</keyword>
<name>A0A6P5N2C9_ARADU</name>
<dbReference type="KEGG" id="adu:107475532"/>
<dbReference type="InterPro" id="IPR036388">
    <property type="entry name" value="WH-like_DNA-bd_sf"/>
</dbReference>
<protein>
    <submittedName>
        <fullName evidence="6">Disease resistance protein RGA1</fullName>
    </submittedName>
</protein>
<dbReference type="PRINTS" id="PR00364">
    <property type="entry name" value="DISEASERSIST"/>
</dbReference>
<proteinExistence type="predicted"/>
<dbReference type="RefSeq" id="XP_052113027.1">
    <property type="nucleotide sequence ID" value="XM_052257067.1"/>
</dbReference>
<dbReference type="Gene3D" id="1.20.5.4130">
    <property type="match status" value="1"/>
</dbReference>
<dbReference type="InterPro" id="IPR003593">
    <property type="entry name" value="AAA+_ATPase"/>
</dbReference>
<organism evidence="5 6">
    <name type="scientific">Arachis duranensis</name>
    <name type="common">Wild peanut</name>
    <dbReference type="NCBI Taxonomy" id="130453"/>
    <lineage>
        <taxon>Eukaryota</taxon>
        <taxon>Viridiplantae</taxon>
        <taxon>Streptophyta</taxon>
        <taxon>Embryophyta</taxon>
        <taxon>Tracheophyta</taxon>
        <taxon>Spermatophyta</taxon>
        <taxon>Magnoliopsida</taxon>
        <taxon>eudicotyledons</taxon>
        <taxon>Gunneridae</taxon>
        <taxon>Pentapetalae</taxon>
        <taxon>rosids</taxon>
        <taxon>fabids</taxon>
        <taxon>Fabales</taxon>
        <taxon>Fabaceae</taxon>
        <taxon>Papilionoideae</taxon>
        <taxon>50 kb inversion clade</taxon>
        <taxon>dalbergioids sensu lato</taxon>
        <taxon>Dalbergieae</taxon>
        <taxon>Pterocarpus clade</taxon>
        <taxon>Arachis</taxon>
    </lineage>
</organism>
<dbReference type="Gene3D" id="3.80.10.10">
    <property type="entry name" value="Ribonuclease Inhibitor"/>
    <property type="match status" value="2"/>
</dbReference>
<dbReference type="GeneID" id="107475532"/>
<dbReference type="Gene3D" id="1.10.10.10">
    <property type="entry name" value="Winged helix-like DNA-binding domain superfamily/Winged helix DNA-binding domain"/>
    <property type="match status" value="1"/>
</dbReference>
<dbReference type="Proteomes" id="UP000515211">
    <property type="component" value="Chromosome 2"/>
</dbReference>
<evidence type="ECO:0000313" key="6">
    <source>
        <dbReference type="RefSeq" id="XP_052113027.1"/>
    </source>
</evidence>
<dbReference type="Gene3D" id="3.40.50.300">
    <property type="entry name" value="P-loop containing nucleotide triphosphate hydrolases"/>
    <property type="match status" value="1"/>
</dbReference>
<evidence type="ECO:0000256" key="1">
    <source>
        <dbReference type="ARBA" id="ARBA00022737"/>
    </source>
</evidence>
<reference evidence="5" key="1">
    <citation type="journal article" date="2016" name="Nat. Genet.">
        <title>The genome sequences of Arachis duranensis and Arachis ipaensis, the diploid ancestors of cultivated peanut.</title>
        <authorList>
            <person name="Bertioli D.J."/>
            <person name="Cannon S.B."/>
            <person name="Froenicke L."/>
            <person name="Huang G."/>
            <person name="Farmer A.D."/>
            <person name="Cannon E.K."/>
            <person name="Liu X."/>
            <person name="Gao D."/>
            <person name="Clevenger J."/>
            <person name="Dash S."/>
            <person name="Ren L."/>
            <person name="Moretzsohn M.C."/>
            <person name="Shirasawa K."/>
            <person name="Huang W."/>
            <person name="Vidigal B."/>
            <person name="Abernathy B."/>
            <person name="Chu Y."/>
            <person name="Niederhuth C.E."/>
            <person name="Umale P."/>
            <person name="Araujo A.C."/>
            <person name="Kozik A."/>
            <person name="Kim K.D."/>
            <person name="Burow M.D."/>
            <person name="Varshney R.K."/>
            <person name="Wang X."/>
            <person name="Zhang X."/>
            <person name="Barkley N."/>
            <person name="Guimaraes P.M."/>
            <person name="Isobe S."/>
            <person name="Guo B."/>
            <person name="Liao B."/>
            <person name="Stalker H.T."/>
            <person name="Schmitz R.J."/>
            <person name="Scheffler B.E."/>
            <person name="Leal-Bertioli S.C."/>
            <person name="Xun X."/>
            <person name="Jackson S.A."/>
            <person name="Michelmore R."/>
            <person name="Ozias-Akins P."/>
        </authorList>
    </citation>
    <scope>NUCLEOTIDE SEQUENCE [LARGE SCALE GENOMIC DNA]</scope>
    <source>
        <strain evidence="5">cv. V14167</strain>
    </source>
</reference>
<accession>A0A6P5N2C9</accession>
<dbReference type="PANTHER" id="PTHR36766:SF70">
    <property type="entry name" value="DISEASE RESISTANCE PROTEIN RGA4"/>
    <property type="match status" value="1"/>
</dbReference>